<name>A0ABV5XTW2_ARTRM</name>
<accession>A0ABV5XTW2</accession>
<keyword evidence="6" id="KW-1185">Reference proteome</keyword>
<dbReference type="PROSITE" id="PS51898">
    <property type="entry name" value="TYR_RECOMBINASE"/>
    <property type="match status" value="1"/>
</dbReference>
<dbReference type="InterPro" id="IPR002104">
    <property type="entry name" value="Integrase_catalytic"/>
</dbReference>
<dbReference type="RefSeq" id="WP_234754950.1">
    <property type="nucleotide sequence ID" value="NZ_BAAAWN010000001.1"/>
</dbReference>
<evidence type="ECO:0000313" key="5">
    <source>
        <dbReference type="EMBL" id="MFB9818162.1"/>
    </source>
</evidence>
<dbReference type="Pfam" id="PF00589">
    <property type="entry name" value="Phage_integrase"/>
    <property type="match status" value="1"/>
</dbReference>
<evidence type="ECO:0000256" key="2">
    <source>
        <dbReference type="ARBA" id="ARBA00023125"/>
    </source>
</evidence>
<dbReference type="InterPro" id="IPR013762">
    <property type="entry name" value="Integrase-like_cat_sf"/>
</dbReference>
<keyword evidence="3" id="KW-0233">DNA recombination</keyword>
<dbReference type="SUPFAM" id="SSF56349">
    <property type="entry name" value="DNA breaking-rejoining enzymes"/>
    <property type="match status" value="1"/>
</dbReference>
<evidence type="ECO:0000256" key="3">
    <source>
        <dbReference type="ARBA" id="ARBA00023172"/>
    </source>
</evidence>
<organism evidence="5 6">
    <name type="scientific">Arthrobacter ramosus</name>
    <dbReference type="NCBI Taxonomy" id="1672"/>
    <lineage>
        <taxon>Bacteria</taxon>
        <taxon>Bacillati</taxon>
        <taxon>Actinomycetota</taxon>
        <taxon>Actinomycetes</taxon>
        <taxon>Micrococcales</taxon>
        <taxon>Micrococcaceae</taxon>
        <taxon>Arthrobacter</taxon>
    </lineage>
</organism>
<reference evidence="5 6" key="1">
    <citation type="submission" date="2024-09" db="EMBL/GenBank/DDBJ databases">
        <authorList>
            <person name="Sun Q."/>
            <person name="Mori K."/>
        </authorList>
    </citation>
    <scope>NUCLEOTIDE SEQUENCE [LARGE SCALE GENOMIC DNA]</scope>
    <source>
        <strain evidence="5 6">JCM 1334</strain>
    </source>
</reference>
<dbReference type="EMBL" id="JBHMBC010000003">
    <property type="protein sequence ID" value="MFB9818162.1"/>
    <property type="molecule type" value="Genomic_DNA"/>
</dbReference>
<comment type="caution">
    <text evidence="5">The sequence shown here is derived from an EMBL/GenBank/DDBJ whole genome shotgun (WGS) entry which is preliminary data.</text>
</comment>
<evidence type="ECO:0000256" key="1">
    <source>
        <dbReference type="ARBA" id="ARBA00008857"/>
    </source>
</evidence>
<dbReference type="PANTHER" id="PTHR30349:SF41">
    <property type="entry name" value="INTEGRASE_RECOMBINASE PROTEIN MJ0367-RELATED"/>
    <property type="match status" value="1"/>
</dbReference>
<dbReference type="InterPro" id="IPR011010">
    <property type="entry name" value="DNA_brk_join_enz"/>
</dbReference>
<comment type="similarity">
    <text evidence="1">Belongs to the 'phage' integrase family.</text>
</comment>
<gene>
    <name evidence="5" type="ORF">ACFFP1_01450</name>
</gene>
<dbReference type="Gene3D" id="1.10.443.10">
    <property type="entry name" value="Intergrase catalytic core"/>
    <property type="match status" value="1"/>
</dbReference>
<protein>
    <submittedName>
        <fullName evidence="5">Tyrosine-type recombinase/integrase</fullName>
    </submittedName>
</protein>
<dbReference type="PANTHER" id="PTHR30349">
    <property type="entry name" value="PHAGE INTEGRASE-RELATED"/>
    <property type="match status" value="1"/>
</dbReference>
<evidence type="ECO:0000313" key="6">
    <source>
        <dbReference type="Proteomes" id="UP001589702"/>
    </source>
</evidence>
<evidence type="ECO:0000259" key="4">
    <source>
        <dbReference type="PROSITE" id="PS51898"/>
    </source>
</evidence>
<proteinExistence type="inferred from homology"/>
<dbReference type="InterPro" id="IPR050090">
    <property type="entry name" value="Tyrosine_recombinase_XerCD"/>
</dbReference>
<keyword evidence="2" id="KW-0238">DNA-binding</keyword>
<sequence length="306" mass="33714">MSALESLVGDYLRLRRGLGFKLATHERYLTEYLRYLERSGQETVTTENILGWARTPGGAASYHGARLSVARSFARWAHAFDSSIEVPPRQLLPARSPRAVPFIYSDEQVLALLEQARLLRSPMVAATYRTLIGLLACTGMRVSEAINANRSDLDAGVLSVADTKFGKSRLVPLHSSVLEVLADYALTRHRLLGPVSTEALLVSSAGTRLIYKNVHRVFHRLVARAGITPKSQQCRPRIHDLRHSFAVTTMIGAYRDGAVPAEVLPVLSTYLGHASPGSTYWYLEAVPELLAEAGRRLGPLQAEEQS</sequence>
<dbReference type="Proteomes" id="UP001589702">
    <property type="component" value="Unassembled WGS sequence"/>
</dbReference>
<feature type="domain" description="Tyr recombinase" evidence="4">
    <location>
        <begin position="99"/>
        <end position="295"/>
    </location>
</feature>